<dbReference type="PRINTS" id="PR00504">
    <property type="entry name" value="CHROMODOMAIN"/>
</dbReference>
<dbReference type="InterPro" id="IPR016197">
    <property type="entry name" value="Chromo-like_dom_sf"/>
</dbReference>
<feature type="domain" description="Chromo" evidence="4">
    <location>
        <begin position="33"/>
        <end position="91"/>
    </location>
</feature>
<dbReference type="PANTHER" id="PTHR46389">
    <property type="entry name" value="POLYCOMB GROUP PROTEIN PC"/>
    <property type="match status" value="1"/>
</dbReference>
<dbReference type="InterPro" id="IPR023780">
    <property type="entry name" value="Chromo_domain"/>
</dbReference>
<comment type="caution">
    <text evidence="5">The sequence shown here is derived from an EMBL/GenBank/DDBJ whole genome shotgun (WGS) entry which is preliminary data.</text>
</comment>
<organism evidence="5 6">
    <name type="scientific">Orchesella cincta</name>
    <name type="common">Springtail</name>
    <name type="synonym">Podura cincta</name>
    <dbReference type="NCBI Taxonomy" id="48709"/>
    <lineage>
        <taxon>Eukaryota</taxon>
        <taxon>Metazoa</taxon>
        <taxon>Ecdysozoa</taxon>
        <taxon>Arthropoda</taxon>
        <taxon>Hexapoda</taxon>
        <taxon>Collembola</taxon>
        <taxon>Entomobryomorpha</taxon>
        <taxon>Entomobryoidea</taxon>
        <taxon>Orchesellidae</taxon>
        <taxon>Orchesellinae</taxon>
        <taxon>Orchesella</taxon>
    </lineage>
</organism>
<evidence type="ECO:0000256" key="1">
    <source>
        <dbReference type="ARBA" id="ARBA00004123"/>
    </source>
</evidence>
<feature type="region of interest" description="Disordered" evidence="3">
    <location>
        <begin position="193"/>
        <end position="300"/>
    </location>
</feature>
<evidence type="ECO:0000259" key="4">
    <source>
        <dbReference type="PROSITE" id="PS50013"/>
    </source>
</evidence>
<dbReference type="OrthoDB" id="1918685at2759"/>
<dbReference type="InterPro" id="IPR023779">
    <property type="entry name" value="Chromodomain_CS"/>
</dbReference>
<dbReference type="EMBL" id="LJIJ01000041">
    <property type="protein sequence ID" value="ODN04527.1"/>
    <property type="molecule type" value="Genomic_DNA"/>
</dbReference>
<dbReference type="SMART" id="SM00298">
    <property type="entry name" value="CHROMO"/>
    <property type="match status" value="1"/>
</dbReference>
<feature type="compositionally biased region" description="Basic residues" evidence="3">
    <location>
        <begin position="90"/>
        <end position="99"/>
    </location>
</feature>
<accession>A0A1D2NH04</accession>
<dbReference type="AlphaFoldDB" id="A0A1D2NH04"/>
<dbReference type="STRING" id="48709.A0A1D2NH04"/>
<dbReference type="InterPro" id="IPR052458">
    <property type="entry name" value="PcG_PRC1-like_component"/>
</dbReference>
<evidence type="ECO:0000256" key="2">
    <source>
        <dbReference type="ARBA" id="ARBA00023242"/>
    </source>
</evidence>
<dbReference type="Pfam" id="PF00385">
    <property type="entry name" value="Chromo"/>
    <property type="match status" value="1"/>
</dbReference>
<dbReference type="Proteomes" id="UP000094527">
    <property type="component" value="Unassembled WGS sequence"/>
</dbReference>
<dbReference type="GO" id="GO:0000785">
    <property type="term" value="C:chromatin"/>
    <property type="evidence" value="ECO:0007669"/>
    <property type="project" value="TreeGrafter"/>
</dbReference>
<dbReference type="PROSITE" id="PS00598">
    <property type="entry name" value="CHROMO_1"/>
    <property type="match status" value="1"/>
</dbReference>
<dbReference type="CDD" id="cd18644">
    <property type="entry name" value="CD_polycomb"/>
    <property type="match status" value="1"/>
</dbReference>
<dbReference type="InterPro" id="IPR000953">
    <property type="entry name" value="Chromo/chromo_shadow_dom"/>
</dbReference>
<keyword evidence="6" id="KW-1185">Reference proteome</keyword>
<feature type="region of interest" description="Disordered" evidence="3">
    <location>
        <begin position="84"/>
        <end position="156"/>
    </location>
</feature>
<feature type="compositionally biased region" description="Basic and acidic residues" evidence="3">
    <location>
        <begin position="103"/>
        <end position="113"/>
    </location>
</feature>
<feature type="compositionally biased region" description="Basic and acidic residues" evidence="3">
    <location>
        <begin position="144"/>
        <end position="156"/>
    </location>
</feature>
<feature type="compositionally biased region" description="Low complexity" evidence="3">
    <location>
        <begin position="225"/>
        <end position="252"/>
    </location>
</feature>
<sequence>MVVNALMDSLGLILQSTSDEDRMELSGVGDRVFAAERIQKKRVRKGRVEYLVKWKGWSMRHSTWEPEKNILDQRLIDAFERCQRDSNPTPHKRGPKPKNKAPPTRERDRDRDSSPMSPKSKSSDSRLKSKSPSPDSDESETEEVSYKEKTPRKETLKRKAEVIKGFLANFSRNSSIHRVNCLFRESGKIGVTITTTPKSSPTQHASANKSGDQRDSSSSPPAKVSRTSTSTTSYHSKTESTTNTPSQSSSPTHQHHHHSKKEKDPYHFSTKKETKFDPEEARRALLKGKNNDRSKSPAKGHLRTETFNILNTWF</sequence>
<dbReference type="GO" id="GO:0003682">
    <property type="term" value="F:chromatin binding"/>
    <property type="evidence" value="ECO:0007669"/>
    <property type="project" value="TreeGrafter"/>
</dbReference>
<dbReference type="PANTHER" id="PTHR46389:SF3">
    <property type="entry name" value="POLYCOMB GROUP PROTEIN PC"/>
    <property type="match status" value="1"/>
</dbReference>
<dbReference type="SUPFAM" id="SSF54160">
    <property type="entry name" value="Chromo domain-like"/>
    <property type="match status" value="1"/>
</dbReference>
<reference evidence="5 6" key="1">
    <citation type="journal article" date="2016" name="Genome Biol. Evol.">
        <title>Gene Family Evolution Reflects Adaptation to Soil Environmental Stressors in the Genome of the Collembolan Orchesella cincta.</title>
        <authorList>
            <person name="Faddeeva-Vakhrusheva A."/>
            <person name="Derks M.F."/>
            <person name="Anvar S.Y."/>
            <person name="Agamennone V."/>
            <person name="Suring W."/>
            <person name="Smit S."/>
            <person name="van Straalen N.M."/>
            <person name="Roelofs D."/>
        </authorList>
    </citation>
    <scope>NUCLEOTIDE SEQUENCE [LARGE SCALE GENOMIC DNA]</scope>
    <source>
        <tissue evidence="5">Mixed pool</tissue>
    </source>
</reference>
<evidence type="ECO:0000313" key="5">
    <source>
        <dbReference type="EMBL" id="ODN04527.1"/>
    </source>
</evidence>
<dbReference type="GO" id="GO:0035102">
    <property type="term" value="C:PRC1 complex"/>
    <property type="evidence" value="ECO:0007669"/>
    <property type="project" value="TreeGrafter"/>
</dbReference>
<feature type="compositionally biased region" description="Polar residues" evidence="3">
    <location>
        <begin position="193"/>
        <end position="220"/>
    </location>
</feature>
<feature type="compositionally biased region" description="Basic and acidic residues" evidence="3">
    <location>
        <begin position="261"/>
        <end position="295"/>
    </location>
</feature>
<dbReference type="InterPro" id="IPR017984">
    <property type="entry name" value="Chromo_dom_subgr"/>
</dbReference>
<proteinExistence type="predicted"/>
<dbReference type="PROSITE" id="PS50013">
    <property type="entry name" value="CHROMO_2"/>
    <property type="match status" value="1"/>
</dbReference>
<dbReference type="Gene3D" id="2.40.50.40">
    <property type="match status" value="1"/>
</dbReference>
<name>A0A1D2NH04_ORCCI</name>
<comment type="subcellular location">
    <subcellularLocation>
        <location evidence="1">Nucleus</location>
    </subcellularLocation>
</comment>
<dbReference type="GO" id="GO:0000122">
    <property type="term" value="P:negative regulation of transcription by RNA polymerase II"/>
    <property type="evidence" value="ECO:0007669"/>
    <property type="project" value="TreeGrafter"/>
</dbReference>
<evidence type="ECO:0000313" key="6">
    <source>
        <dbReference type="Proteomes" id="UP000094527"/>
    </source>
</evidence>
<evidence type="ECO:0000256" key="3">
    <source>
        <dbReference type="SAM" id="MobiDB-lite"/>
    </source>
</evidence>
<keyword evidence="2" id="KW-0539">Nucleus</keyword>
<protein>
    <submittedName>
        <fullName evidence="5">Chromobox protein 6</fullName>
    </submittedName>
</protein>
<gene>
    <name evidence="5" type="ORF">Ocin01_02111</name>
</gene>
<dbReference type="OMA" id="MEKECKA"/>